<feature type="domain" description="Fibronectin type-III" evidence="2">
    <location>
        <begin position="133"/>
        <end position="228"/>
    </location>
</feature>
<dbReference type="GO" id="GO:0046872">
    <property type="term" value="F:metal ion binding"/>
    <property type="evidence" value="ECO:0007669"/>
    <property type="project" value="InterPro"/>
</dbReference>
<reference evidence="3 4" key="1">
    <citation type="submission" date="2019-07" db="EMBL/GenBank/DDBJ databases">
        <title>Genomic Encyclopedia of Type Strains, Phase III (KMG-III): the genomes of soil and plant-associated and newly described type strains.</title>
        <authorList>
            <person name="Whitman W."/>
        </authorList>
    </citation>
    <scope>NUCLEOTIDE SEQUENCE [LARGE SCALE GENOMIC DNA]</scope>
    <source>
        <strain evidence="3 4">BL24</strain>
    </source>
</reference>
<evidence type="ECO:0000313" key="3">
    <source>
        <dbReference type="EMBL" id="TYP69384.1"/>
    </source>
</evidence>
<dbReference type="Gene3D" id="2.60.40.10">
    <property type="entry name" value="Immunoglobulins"/>
    <property type="match status" value="1"/>
</dbReference>
<dbReference type="SMART" id="SM00060">
    <property type="entry name" value="FN3"/>
    <property type="match status" value="3"/>
</dbReference>
<dbReference type="GO" id="GO:0003993">
    <property type="term" value="F:acid phosphatase activity"/>
    <property type="evidence" value="ECO:0007669"/>
    <property type="project" value="InterPro"/>
</dbReference>
<evidence type="ECO:0000256" key="1">
    <source>
        <dbReference type="ARBA" id="ARBA00022729"/>
    </source>
</evidence>
<dbReference type="Pfam" id="PF16656">
    <property type="entry name" value="Pur_ac_phosph_N"/>
    <property type="match status" value="3"/>
</dbReference>
<accession>A0A5S5BR24</accession>
<dbReference type="SUPFAM" id="SSF49265">
    <property type="entry name" value="Fibronectin type III"/>
    <property type="match status" value="2"/>
</dbReference>
<dbReference type="InterPro" id="IPR015914">
    <property type="entry name" value="PAPs_N"/>
</dbReference>
<evidence type="ECO:0000313" key="4">
    <source>
        <dbReference type="Proteomes" id="UP000323257"/>
    </source>
</evidence>
<dbReference type="AlphaFoldDB" id="A0A5S5BR24"/>
<sequence length="323" mass="35087">MYHNAYADGLKPNTTYYYQVVVADSYGSSAKSDVLKFATLSDILVLSGVQAYSTNATFTKFEWTTNRSVTSTLYYGVDPAKLDQKAILVQDGGTLHLANAEGLKPSTTYYYQVVVTDASGFSAKSDVLKFYTISDALTLSGVTAYSTSATFTKFEWTTSHYANSTVYFGIDPLNFDQKALLAQDGGTFHNAYVEGLKPGTTYYYQVVVIDANGNSAKSDVLKFTTLSDVLTISGVQAYSTSATFTKFEWITSLNANSTVYYGTDKLNLDQKALPALDGGTFHNAYADGLQPGTTYYYQVVATGENGISAKSNILSFTTLSETK</sequence>
<keyword evidence="4" id="KW-1185">Reference proteome</keyword>
<dbReference type="InterPro" id="IPR036116">
    <property type="entry name" value="FN3_sf"/>
</dbReference>
<protein>
    <submittedName>
        <fullName evidence="3">Purple acid phosphatase-like protein</fullName>
    </submittedName>
</protein>
<dbReference type="CDD" id="cd00063">
    <property type="entry name" value="FN3"/>
    <property type="match status" value="2"/>
</dbReference>
<keyword evidence="1" id="KW-0732">Signal</keyword>
<dbReference type="OrthoDB" id="9803686at2"/>
<dbReference type="InterPro" id="IPR013783">
    <property type="entry name" value="Ig-like_fold"/>
</dbReference>
<dbReference type="PANTHER" id="PTHR22953:SF153">
    <property type="entry name" value="PURPLE ACID PHOSPHATASE"/>
    <property type="match status" value="1"/>
</dbReference>
<evidence type="ECO:0000259" key="2">
    <source>
        <dbReference type="PROSITE" id="PS50853"/>
    </source>
</evidence>
<dbReference type="PROSITE" id="PS50853">
    <property type="entry name" value="FN3"/>
    <property type="match status" value="2"/>
</dbReference>
<dbReference type="InterPro" id="IPR003961">
    <property type="entry name" value="FN3_dom"/>
</dbReference>
<dbReference type="Proteomes" id="UP000323257">
    <property type="component" value="Unassembled WGS sequence"/>
</dbReference>
<dbReference type="EMBL" id="VNHS01000015">
    <property type="protein sequence ID" value="TYP69384.1"/>
    <property type="molecule type" value="Genomic_DNA"/>
</dbReference>
<name>A0A5S5BR24_9BACL</name>
<organism evidence="3 4">
    <name type="scientific">Paenibacillus methanolicus</name>
    <dbReference type="NCBI Taxonomy" id="582686"/>
    <lineage>
        <taxon>Bacteria</taxon>
        <taxon>Bacillati</taxon>
        <taxon>Bacillota</taxon>
        <taxon>Bacilli</taxon>
        <taxon>Bacillales</taxon>
        <taxon>Paenibacillaceae</taxon>
        <taxon>Paenibacillus</taxon>
    </lineage>
</organism>
<feature type="domain" description="Fibronectin type-III" evidence="2">
    <location>
        <begin position="231"/>
        <end position="321"/>
    </location>
</feature>
<gene>
    <name evidence="3" type="ORF">BCM02_11544</name>
</gene>
<dbReference type="Gene3D" id="2.60.40.380">
    <property type="entry name" value="Purple acid phosphatase-like, N-terminal"/>
    <property type="match status" value="2"/>
</dbReference>
<comment type="caution">
    <text evidence="3">The sequence shown here is derived from an EMBL/GenBank/DDBJ whole genome shotgun (WGS) entry which is preliminary data.</text>
</comment>
<dbReference type="PANTHER" id="PTHR22953">
    <property type="entry name" value="ACID PHOSPHATASE RELATED"/>
    <property type="match status" value="1"/>
</dbReference>
<dbReference type="InterPro" id="IPR039331">
    <property type="entry name" value="PAPs-like"/>
</dbReference>
<proteinExistence type="predicted"/>